<feature type="compositionally biased region" description="Polar residues" evidence="3">
    <location>
        <begin position="1"/>
        <end position="11"/>
    </location>
</feature>
<evidence type="ECO:0000313" key="5">
    <source>
        <dbReference type="EMBL" id="PKI68295.1"/>
    </source>
</evidence>
<feature type="region of interest" description="Disordered" evidence="3">
    <location>
        <begin position="1"/>
        <end position="43"/>
    </location>
</feature>
<comment type="similarity">
    <text evidence="1 2">Belongs to the cullin family.</text>
</comment>
<dbReference type="STRING" id="22663.A0A2I0KIE8"/>
<reference evidence="5 6" key="1">
    <citation type="submission" date="2017-11" db="EMBL/GenBank/DDBJ databases">
        <title>De-novo sequencing of pomegranate (Punica granatum L.) genome.</title>
        <authorList>
            <person name="Akparov Z."/>
            <person name="Amiraslanov A."/>
            <person name="Hajiyeva S."/>
            <person name="Abbasov M."/>
            <person name="Kaur K."/>
            <person name="Hamwieh A."/>
            <person name="Solovyev V."/>
            <person name="Salamov A."/>
            <person name="Braich B."/>
            <person name="Kosarev P."/>
            <person name="Mahmoud A."/>
            <person name="Hajiyev E."/>
            <person name="Babayeva S."/>
            <person name="Izzatullayeva V."/>
            <person name="Mammadov A."/>
            <person name="Mammadov A."/>
            <person name="Sharifova S."/>
            <person name="Ojaghi J."/>
            <person name="Eynullazada K."/>
            <person name="Bayramov B."/>
            <person name="Abdulazimova A."/>
            <person name="Shahmuradov I."/>
        </authorList>
    </citation>
    <scope>NUCLEOTIDE SEQUENCE [LARGE SCALE GENOMIC DNA]</scope>
    <source>
        <strain evidence="6">cv. AG2017</strain>
        <tissue evidence="5">Leaf</tissue>
    </source>
</reference>
<dbReference type="AlphaFoldDB" id="A0A2I0KIE8"/>
<dbReference type="SUPFAM" id="SSF75632">
    <property type="entry name" value="Cullin homology domain"/>
    <property type="match status" value="1"/>
</dbReference>
<gene>
    <name evidence="5" type="ORF">CRG98_011325</name>
</gene>
<dbReference type="GO" id="GO:0031625">
    <property type="term" value="F:ubiquitin protein ligase binding"/>
    <property type="evidence" value="ECO:0007669"/>
    <property type="project" value="InterPro"/>
</dbReference>
<comment type="caution">
    <text evidence="5">The sequence shown here is derived from an EMBL/GenBank/DDBJ whole genome shotgun (WGS) entry which is preliminary data.</text>
</comment>
<dbReference type="SMART" id="SM00182">
    <property type="entry name" value="CULLIN"/>
    <property type="match status" value="1"/>
</dbReference>
<dbReference type="InterPro" id="IPR036388">
    <property type="entry name" value="WH-like_DNA-bd_sf"/>
</dbReference>
<dbReference type="Gene3D" id="1.20.1310.10">
    <property type="entry name" value="Cullin Repeats"/>
    <property type="match status" value="1"/>
</dbReference>
<evidence type="ECO:0000259" key="4">
    <source>
        <dbReference type="PROSITE" id="PS50069"/>
    </source>
</evidence>
<dbReference type="PROSITE" id="PS50069">
    <property type="entry name" value="CULLIN_2"/>
    <property type="match status" value="1"/>
</dbReference>
<organism evidence="5 6">
    <name type="scientific">Punica granatum</name>
    <name type="common">Pomegranate</name>
    <dbReference type="NCBI Taxonomy" id="22663"/>
    <lineage>
        <taxon>Eukaryota</taxon>
        <taxon>Viridiplantae</taxon>
        <taxon>Streptophyta</taxon>
        <taxon>Embryophyta</taxon>
        <taxon>Tracheophyta</taxon>
        <taxon>Spermatophyta</taxon>
        <taxon>Magnoliopsida</taxon>
        <taxon>eudicotyledons</taxon>
        <taxon>Gunneridae</taxon>
        <taxon>Pentapetalae</taxon>
        <taxon>rosids</taxon>
        <taxon>malvids</taxon>
        <taxon>Myrtales</taxon>
        <taxon>Lythraceae</taxon>
        <taxon>Punica</taxon>
    </lineage>
</organism>
<dbReference type="InterPro" id="IPR016158">
    <property type="entry name" value="Cullin_homology"/>
</dbReference>
<dbReference type="GO" id="GO:0006511">
    <property type="term" value="P:ubiquitin-dependent protein catabolic process"/>
    <property type="evidence" value="ECO:0007669"/>
    <property type="project" value="InterPro"/>
</dbReference>
<sequence>MASGNSFSRVSVTRPHGKVDTPKPCDRALMRTPTRRNSGSHNFLKSSKKIDDIEDKLKKLLVFVRDKDLFAMFYRKKMTRRLLFSESTNEDLERMMVEDISLSKENHVRLKDYLRTNEDPRIDFEVRVSCMESFCGFYGEEWPHKRLRWLHSLGSCKATAYFKSATVEMLIVRLLHSLSSGDYKVLVKIPESNSISYNDNFLFNGNFTPTARRIKRDVGAIHRRIESLMDREYLERDAHDPELVKRIASLIDREYLERDADDPKLIKYVA</sequence>
<name>A0A2I0KIE8_PUNGR</name>
<dbReference type="Proteomes" id="UP000233551">
    <property type="component" value="Unassembled WGS sequence"/>
</dbReference>
<dbReference type="InterPro" id="IPR036317">
    <property type="entry name" value="Cullin_homology_sf"/>
</dbReference>
<proteinExistence type="inferred from homology"/>
<keyword evidence="6" id="KW-1185">Reference proteome</keyword>
<dbReference type="PANTHER" id="PTHR11932">
    <property type="entry name" value="CULLIN"/>
    <property type="match status" value="1"/>
</dbReference>
<dbReference type="Pfam" id="PF00888">
    <property type="entry name" value="Cullin"/>
    <property type="match status" value="1"/>
</dbReference>
<dbReference type="Gene3D" id="1.10.10.10">
    <property type="entry name" value="Winged helix-like DNA-binding domain superfamily/Winged helix DNA-binding domain"/>
    <property type="match status" value="2"/>
</dbReference>
<evidence type="ECO:0000256" key="3">
    <source>
        <dbReference type="SAM" id="MobiDB-lite"/>
    </source>
</evidence>
<dbReference type="InterPro" id="IPR045093">
    <property type="entry name" value="Cullin"/>
</dbReference>
<feature type="domain" description="Cullin family profile" evidence="4">
    <location>
        <begin position="25"/>
        <end position="100"/>
    </location>
</feature>
<dbReference type="InterPro" id="IPR001373">
    <property type="entry name" value="Cullin_N"/>
</dbReference>
<evidence type="ECO:0000313" key="6">
    <source>
        <dbReference type="Proteomes" id="UP000233551"/>
    </source>
</evidence>
<protein>
    <recommendedName>
        <fullName evidence="4">Cullin family profile domain-containing protein</fullName>
    </recommendedName>
</protein>
<accession>A0A2I0KIE8</accession>
<evidence type="ECO:0000256" key="2">
    <source>
        <dbReference type="RuleBase" id="RU003829"/>
    </source>
</evidence>
<evidence type="ECO:0000256" key="1">
    <source>
        <dbReference type="PROSITE-ProRule" id="PRU00330"/>
    </source>
</evidence>
<dbReference type="EMBL" id="PGOL01000563">
    <property type="protein sequence ID" value="PKI68295.1"/>
    <property type="molecule type" value="Genomic_DNA"/>
</dbReference>
<feature type="compositionally biased region" description="Basic and acidic residues" evidence="3">
    <location>
        <begin position="17"/>
        <end position="29"/>
    </location>
</feature>